<evidence type="ECO:0000313" key="4">
    <source>
        <dbReference type="Proteomes" id="UP000627292"/>
    </source>
</evidence>
<name>A0A917ILM5_9BACT</name>
<feature type="compositionally biased region" description="Polar residues" evidence="1">
    <location>
        <begin position="163"/>
        <end position="186"/>
    </location>
</feature>
<comment type="caution">
    <text evidence="3">The sequence shown here is derived from an EMBL/GenBank/DDBJ whole genome shotgun (WGS) entry which is preliminary data.</text>
</comment>
<keyword evidence="4" id="KW-1185">Reference proteome</keyword>
<feature type="region of interest" description="Disordered" evidence="1">
    <location>
        <begin position="163"/>
        <end position="200"/>
    </location>
</feature>
<dbReference type="RefSeq" id="WP_188949753.1">
    <property type="nucleotide sequence ID" value="NZ_BMIB01000001.1"/>
</dbReference>
<dbReference type="Proteomes" id="UP000627292">
    <property type="component" value="Unassembled WGS sequence"/>
</dbReference>
<keyword evidence="2" id="KW-0732">Signal</keyword>
<sequence length="412" mass="44959">MKPYTTIIATTFYCLLAFTATSQSTVPPLNGWNMQQQQLYYLFTPKTLLKTGVTYEIMPPVQAGDSSIANWLDNRVLAEIKAAGYTPGITQVTSRPAQQYQTFATNVTDARGRKWTISFIAFQQTDKTIRYARIMLPSTYSNTYLKPAVGHFMKWSKQAGIASSGTTGNAATSPNTSSRSTTGKSATRNKKAGTPVTAPGAGLKPADIKGVAIHLEYGTGVGGMMITEYRPYLMLKDGSVFKYPDCSPYDLDVAASRQTQPTRWGTWKLEGKTLVVTLPEKNGMETDRWEQHWFWTIPAKPGEKITGSFTTISGGGNTALGGSAMTFSSANLSFNQQGQFTYERTGGGSNSAAGTAVSAYSSQNKAGRYTLNEFGLELKFNNGQVKRSLFYFYPDSHTTFGVNDDAYVAAKK</sequence>
<reference evidence="3" key="2">
    <citation type="submission" date="2020-09" db="EMBL/GenBank/DDBJ databases">
        <authorList>
            <person name="Sun Q."/>
            <person name="Zhou Y."/>
        </authorList>
    </citation>
    <scope>NUCLEOTIDE SEQUENCE</scope>
    <source>
        <strain evidence="3">CGMCC 1.15290</strain>
    </source>
</reference>
<evidence type="ECO:0000256" key="2">
    <source>
        <dbReference type="SAM" id="SignalP"/>
    </source>
</evidence>
<feature type="signal peptide" evidence="2">
    <location>
        <begin position="1"/>
        <end position="22"/>
    </location>
</feature>
<proteinExistence type="predicted"/>
<protein>
    <recommendedName>
        <fullName evidence="5">DUF4468 domain-containing protein</fullName>
    </recommendedName>
</protein>
<organism evidence="3 4">
    <name type="scientific">Filimonas zeae</name>
    <dbReference type="NCBI Taxonomy" id="1737353"/>
    <lineage>
        <taxon>Bacteria</taxon>
        <taxon>Pseudomonadati</taxon>
        <taxon>Bacteroidota</taxon>
        <taxon>Chitinophagia</taxon>
        <taxon>Chitinophagales</taxon>
        <taxon>Chitinophagaceae</taxon>
        <taxon>Filimonas</taxon>
    </lineage>
</organism>
<evidence type="ECO:0000256" key="1">
    <source>
        <dbReference type="SAM" id="MobiDB-lite"/>
    </source>
</evidence>
<accession>A0A917ILM5</accession>
<dbReference type="AlphaFoldDB" id="A0A917ILM5"/>
<feature type="chain" id="PRO_5036882281" description="DUF4468 domain-containing protein" evidence="2">
    <location>
        <begin position="23"/>
        <end position="412"/>
    </location>
</feature>
<reference evidence="3" key="1">
    <citation type="journal article" date="2014" name="Int. J. Syst. Evol. Microbiol.">
        <title>Complete genome sequence of Corynebacterium casei LMG S-19264T (=DSM 44701T), isolated from a smear-ripened cheese.</title>
        <authorList>
            <consortium name="US DOE Joint Genome Institute (JGI-PGF)"/>
            <person name="Walter F."/>
            <person name="Albersmeier A."/>
            <person name="Kalinowski J."/>
            <person name="Ruckert C."/>
        </authorList>
    </citation>
    <scope>NUCLEOTIDE SEQUENCE</scope>
    <source>
        <strain evidence="3">CGMCC 1.15290</strain>
    </source>
</reference>
<dbReference type="EMBL" id="BMIB01000001">
    <property type="protein sequence ID" value="GGH57228.1"/>
    <property type="molecule type" value="Genomic_DNA"/>
</dbReference>
<evidence type="ECO:0008006" key="5">
    <source>
        <dbReference type="Google" id="ProtNLM"/>
    </source>
</evidence>
<gene>
    <name evidence="3" type="ORF">GCM10011379_01680</name>
</gene>
<evidence type="ECO:0000313" key="3">
    <source>
        <dbReference type="EMBL" id="GGH57228.1"/>
    </source>
</evidence>